<evidence type="ECO:0000313" key="3">
    <source>
        <dbReference type="Proteomes" id="UP000289738"/>
    </source>
</evidence>
<dbReference type="OrthoDB" id="1892230at2759"/>
<dbReference type="GO" id="GO:0003723">
    <property type="term" value="F:RNA binding"/>
    <property type="evidence" value="ECO:0007669"/>
    <property type="project" value="InterPro"/>
</dbReference>
<feature type="domain" description="PORR" evidence="1">
    <location>
        <begin position="5"/>
        <end position="152"/>
    </location>
</feature>
<dbReference type="EMBL" id="SDMP01000020">
    <property type="protein sequence ID" value="RYQ83650.1"/>
    <property type="molecule type" value="Genomic_DNA"/>
</dbReference>
<name>A0A444X1V2_ARAHY</name>
<dbReference type="STRING" id="3818.A0A444X1V2"/>
<keyword evidence="3" id="KW-1185">Reference proteome</keyword>
<accession>A0A444X1V2</accession>
<gene>
    <name evidence="2" type="ORF">Ahy_B10g102409</name>
</gene>
<dbReference type="InterPro" id="IPR045040">
    <property type="entry name" value="PORR_fam"/>
</dbReference>
<comment type="caution">
    <text evidence="2">The sequence shown here is derived from an EMBL/GenBank/DDBJ whole genome shotgun (WGS) entry which is preliminary data.</text>
</comment>
<dbReference type="InterPro" id="IPR021099">
    <property type="entry name" value="PORR_domain"/>
</dbReference>
<dbReference type="PANTHER" id="PTHR31476:SF19">
    <property type="entry name" value="UBIQUITIN CARBOXYL-TERMINAL HYDROLASE FAMILY PROTEIN"/>
    <property type="match status" value="1"/>
</dbReference>
<sequence>MQSLREKDFKQALFFKNEIVSSTSKSLSLYNASLLKESLNLFMTTTKFIDKYYCIFMQFQPDRGFPPHVKLTPHALCLHKEEMDIHKCLINRVDIVHRIARLLMLVGMGKLPLYVIEKLKWDLGLPYDYVKTLLADYLDYFDVCSIEDPLFGKVVLIRKHPLMGMRLRIAQKRGRRRSPALMVADGGTVVRQ</sequence>
<dbReference type="Pfam" id="PF11955">
    <property type="entry name" value="PORR"/>
    <property type="match status" value="1"/>
</dbReference>
<protein>
    <recommendedName>
        <fullName evidence="1">PORR domain-containing protein</fullName>
    </recommendedName>
</protein>
<dbReference type="AlphaFoldDB" id="A0A444X1V2"/>
<dbReference type="Proteomes" id="UP000289738">
    <property type="component" value="Chromosome B10"/>
</dbReference>
<proteinExistence type="predicted"/>
<reference evidence="2 3" key="1">
    <citation type="submission" date="2019-01" db="EMBL/GenBank/DDBJ databases">
        <title>Sequencing of cultivated peanut Arachis hypogaea provides insights into genome evolution and oil improvement.</title>
        <authorList>
            <person name="Chen X."/>
        </authorList>
    </citation>
    <scope>NUCLEOTIDE SEQUENCE [LARGE SCALE GENOMIC DNA]</scope>
    <source>
        <strain evidence="3">cv. Fuhuasheng</strain>
        <tissue evidence="2">Leaves</tissue>
    </source>
</reference>
<dbReference type="PANTHER" id="PTHR31476">
    <property type="entry name" value="PROTEIN WHAT'S THIS FACTOR 1 HOMOLOG, CHLOROPLASTIC"/>
    <property type="match status" value="1"/>
</dbReference>
<organism evidence="2 3">
    <name type="scientific">Arachis hypogaea</name>
    <name type="common">Peanut</name>
    <dbReference type="NCBI Taxonomy" id="3818"/>
    <lineage>
        <taxon>Eukaryota</taxon>
        <taxon>Viridiplantae</taxon>
        <taxon>Streptophyta</taxon>
        <taxon>Embryophyta</taxon>
        <taxon>Tracheophyta</taxon>
        <taxon>Spermatophyta</taxon>
        <taxon>Magnoliopsida</taxon>
        <taxon>eudicotyledons</taxon>
        <taxon>Gunneridae</taxon>
        <taxon>Pentapetalae</taxon>
        <taxon>rosids</taxon>
        <taxon>fabids</taxon>
        <taxon>Fabales</taxon>
        <taxon>Fabaceae</taxon>
        <taxon>Papilionoideae</taxon>
        <taxon>50 kb inversion clade</taxon>
        <taxon>dalbergioids sensu lato</taxon>
        <taxon>Dalbergieae</taxon>
        <taxon>Pterocarpus clade</taxon>
        <taxon>Arachis</taxon>
    </lineage>
</organism>
<evidence type="ECO:0000313" key="2">
    <source>
        <dbReference type="EMBL" id="RYQ83650.1"/>
    </source>
</evidence>
<evidence type="ECO:0000259" key="1">
    <source>
        <dbReference type="Pfam" id="PF11955"/>
    </source>
</evidence>